<dbReference type="InterPro" id="IPR011010">
    <property type="entry name" value="DNA_brk_join_enz"/>
</dbReference>
<comment type="caution">
    <text evidence="5">The sequence shown here is derived from an EMBL/GenBank/DDBJ whole genome shotgun (WGS) entry which is preliminary data.</text>
</comment>
<dbReference type="OrthoDB" id="1068680at2"/>
<evidence type="ECO:0000256" key="1">
    <source>
        <dbReference type="ARBA" id="ARBA00008857"/>
    </source>
</evidence>
<reference evidence="5 6" key="1">
    <citation type="submission" date="2016-06" db="EMBL/GenBank/DDBJ databases">
        <title>Draft Genome Sequence of Tenacibaculum soleae UCD-KL19.</title>
        <authorList>
            <person name="Eisen J.A."/>
            <person name="Coil D.A."/>
            <person name="Lujan K.M."/>
        </authorList>
    </citation>
    <scope>NUCLEOTIDE SEQUENCE [LARGE SCALE GENOMIC DNA]</scope>
    <source>
        <strain evidence="5 6">UCD-KL19</strain>
    </source>
</reference>
<name>A0A1B9Y2K8_9FLAO</name>
<dbReference type="GO" id="GO:0003677">
    <property type="term" value="F:DNA binding"/>
    <property type="evidence" value="ECO:0007669"/>
    <property type="project" value="UniProtKB-KW"/>
</dbReference>
<gene>
    <name evidence="5" type="ORF">BA195_05010</name>
</gene>
<dbReference type="Gene3D" id="1.10.443.10">
    <property type="entry name" value="Intergrase catalytic core"/>
    <property type="match status" value="1"/>
</dbReference>
<dbReference type="InterPro" id="IPR050090">
    <property type="entry name" value="Tyrosine_recombinase_XerCD"/>
</dbReference>
<dbReference type="Proteomes" id="UP000093186">
    <property type="component" value="Unassembled WGS sequence"/>
</dbReference>
<dbReference type="RefSeq" id="WP_068703068.1">
    <property type="nucleotide sequence ID" value="NZ_MAKX01000001.1"/>
</dbReference>
<feature type="domain" description="Tyr recombinase" evidence="4">
    <location>
        <begin position="221"/>
        <end position="390"/>
    </location>
</feature>
<dbReference type="PROSITE" id="PS51898">
    <property type="entry name" value="TYR_RECOMBINASE"/>
    <property type="match status" value="1"/>
</dbReference>
<dbReference type="InterPro" id="IPR002104">
    <property type="entry name" value="Integrase_catalytic"/>
</dbReference>
<keyword evidence="2" id="KW-0238">DNA-binding</keyword>
<dbReference type="Pfam" id="PF13102">
    <property type="entry name" value="Phage_int_SAM_5"/>
    <property type="match status" value="1"/>
</dbReference>
<dbReference type="GO" id="GO:0006310">
    <property type="term" value="P:DNA recombination"/>
    <property type="evidence" value="ECO:0007669"/>
    <property type="project" value="UniProtKB-KW"/>
</dbReference>
<dbReference type="InterPro" id="IPR010998">
    <property type="entry name" value="Integrase_recombinase_N"/>
</dbReference>
<evidence type="ECO:0000313" key="6">
    <source>
        <dbReference type="Proteomes" id="UP000093186"/>
    </source>
</evidence>
<evidence type="ECO:0000256" key="2">
    <source>
        <dbReference type="ARBA" id="ARBA00023125"/>
    </source>
</evidence>
<sequence length="400" mass="47575">MNNNRLIILFFLQKNRTNKQNKCPIRCRITYYKKRKEFSTGFFINPEYWNSKEQLAKPPDKDNTFINTQLSLIKQQINQAFLFLQVNEKEFDVEDIYLQYRGKSIKSEKTFLEVFDYHNSKIKKMISISYVESTYKKFEECKKLIKRFIKHKYKKNDLVLKNIKLIFLEDLDYYLKTERKQSQSTINKHIQRTRKIIKLAFLEGYIDKDPFVFYKAKKTYKKLIFLTDKELKLLETHQLKQKKLSVVKDLFIFCCYTGLAYVDMSKLNIKHIQIGFDGNEWIEMERKKTKSKVSVPLLPKAKEILLKYNNDLPDISNQRFNSYLKEIADIVGLNKNLTHHIARKTFASTVLLYNGVPMEIVSELLGHSKITVTQEHYAKVVKKKISDEVFMLQAKLKDNS</sequence>
<keyword evidence="6" id="KW-1185">Reference proteome</keyword>
<dbReference type="Pfam" id="PF17293">
    <property type="entry name" value="Arm-DNA-bind_5"/>
    <property type="match status" value="1"/>
</dbReference>
<dbReference type="InterPro" id="IPR013762">
    <property type="entry name" value="Integrase-like_cat_sf"/>
</dbReference>
<comment type="similarity">
    <text evidence="1">Belongs to the 'phage' integrase family.</text>
</comment>
<dbReference type="EMBL" id="MAKX01000001">
    <property type="protein sequence ID" value="OCK44055.1"/>
    <property type="molecule type" value="Genomic_DNA"/>
</dbReference>
<dbReference type="GO" id="GO:0015074">
    <property type="term" value="P:DNA integration"/>
    <property type="evidence" value="ECO:0007669"/>
    <property type="project" value="InterPro"/>
</dbReference>
<dbReference type="CDD" id="cd01185">
    <property type="entry name" value="INTN1_C_like"/>
    <property type="match status" value="1"/>
</dbReference>
<dbReference type="InterPro" id="IPR035386">
    <property type="entry name" value="Arm-DNA-bind_5"/>
</dbReference>
<dbReference type="Gene3D" id="1.10.150.130">
    <property type="match status" value="1"/>
</dbReference>
<dbReference type="Pfam" id="PF00589">
    <property type="entry name" value="Phage_integrase"/>
    <property type="match status" value="1"/>
</dbReference>
<organism evidence="5 6">
    <name type="scientific">Tenacibaculum soleae</name>
    <dbReference type="NCBI Taxonomy" id="447689"/>
    <lineage>
        <taxon>Bacteria</taxon>
        <taxon>Pseudomonadati</taxon>
        <taxon>Bacteroidota</taxon>
        <taxon>Flavobacteriia</taxon>
        <taxon>Flavobacteriales</taxon>
        <taxon>Flavobacteriaceae</taxon>
        <taxon>Tenacibaculum</taxon>
    </lineage>
</organism>
<keyword evidence="3" id="KW-0233">DNA recombination</keyword>
<dbReference type="PANTHER" id="PTHR30349:SF64">
    <property type="entry name" value="PROPHAGE INTEGRASE INTD-RELATED"/>
    <property type="match status" value="1"/>
</dbReference>
<dbReference type="SUPFAM" id="SSF56349">
    <property type="entry name" value="DNA breaking-rejoining enzymes"/>
    <property type="match status" value="1"/>
</dbReference>
<dbReference type="PANTHER" id="PTHR30349">
    <property type="entry name" value="PHAGE INTEGRASE-RELATED"/>
    <property type="match status" value="1"/>
</dbReference>
<dbReference type="InterPro" id="IPR025269">
    <property type="entry name" value="SAM-like_dom"/>
</dbReference>
<dbReference type="AlphaFoldDB" id="A0A1B9Y2K8"/>
<evidence type="ECO:0000259" key="4">
    <source>
        <dbReference type="PROSITE" id="PS51898"/>
    </source>
</evidence>
<evidence type="ECO:0000256" key="3">
    <source>
        <dbReference type="ARBA" id="ARBA00023172"/>
    </source>
</evidence>
<dbReference type="STRING" id="447689.BA195_05010"/>
<proteinExistence type="inferred from homology"/>
<evidence type="ECO:0000313" key="5">
    <source>
        <dbReference type="EMBL" id="OCK44055.1"/>
    </source>
</evidence>
<protein>
    <submittedName>
        <fullName evidence="5">Integrase</fullName>
    </submittedName>
</protein>
<accession>A0A1B9Y2K8</accession>